<dbReference type="PANTHER" id="PTHR15680">
    <property type="entry name" value="RIBOSOMAL PROTEIN L19"/>
    <property type="match status" value="1"/>
</dbReference>
<dbReference type="PRINTS" id="PR00061">
    <property type="entry name" value="RIBOSOMALL19"/>
</dbReference>
<dbReference type="GO" id="GO:0006412">
    <property type="term" value="P:translation"/>
    <property type="evidence" value="ECO:0007669"/>
    <property type="project" value="UniProtKB-UniRule"/>
</dbReference>
<comment type="similarity">
    <text evidence="1 5 6">Belongs to the bacterial ribosomal protein bL19 family.</text>
</comment>
<sequence>MATDLMSVVEATQLRDDVPDFDSGDTVNVHLRVVEGEKERIQQFEGVCLSRRGSGPNETITVRKVSEGVGVERIFPVHSPRVAQIDVVRRGAVNRSKLSYLRGLSGKDARIQEQIRGN</sequence>
<reference evidence="7" key="1">
    <citation type="submission" date="2022-08" db="EMBL/GenBank/DDBJ databases">
        <title>Genomic Encyclopedia of Type Strains, Phase V (KMG-V): Genome sequencing to study the core and pangenomes of soil and plant-associated prokaryotes.</title>
        <authorList>
            <person name="Whitman W."/>
        </authorList>
    </citation>
    <scope>NUCLEOTIDE SEQUENCE</scope>
    <source>
        <strain evidence="7">SP3049</strain>
    </source>
</reference>
<dbReference type="InterPro" id="IPR018257">
    <property type="entry name" value="Ribosomal_bL19_CS"/>
</dbReference>
<protein>
    <recommendedName>
        <fullName evidence="4 5">Large ribosomal subunit protein bL19</fullName>
    </recommendedName>
</protein>
<evidence type="ECO:0000256" key="1">
    <source>
        <dbReference type="ARBA" id="ARBA00005781"/>
    </source>
</evidence>
<dbReference type="Gene3D" id="2.30.30.790">
    <property type="match status" value="1"/>
</dbReference>
<dbReference type="Pfam" id="PF01245">
    <property type="entry name" value="Ribosomal_L19"/>
    <property type="match status" value="1"/>
</dbReference>
<dbReference type="GeneID" id="83728544"/>
<dbReference type="InterPro" id="IPR001857">
    <property type="entry name" value="Ribosomal_bL19"/>
</dbReference>
<evidence type="ECO:0000256" key="5">
    <source>
        <dbReference type="HAMAP-Rule" id="MF_00402"/>
    </source>
</evidence>
<dbReference type="InterPro" id="IPR038657">
    <property type="entry name" value="Ribosomal_bL19_sf"/>
</dbReference>
<evidence type="ECO:0000256" key="4">
    <source>
        <dbReference type="ARBA" id="ARBA00035171"/>
    </source>
</evidence>
<comment type="caution">
    <text evidence="7">The sequence shown here is derived from an EMBL/GenBank/DDBJ whole genome shotgun (WGS) entry which is preliminary data.</text>
</comment>
<evidence type="ECO:0000256" key="3">
    <source>
        <dbReference type="ARBA" id="ARBA00023274"/>
    </source>
</evidence>
<organism evidence="7 8">
    <name type="scientific">Salinibacter ruber</name>
    <dbReference type="NCBI Taxonomy" id="146919"/>
    <lineage>
        <taxon>Bacteria</taxon>
        <taxon>Pseudomonadati</taxon>
        <taxon>Rhodothermota</taxon>
        <taxon>Rhodothermia</taxon>
        <taxon>Rhodothermales</taxon>
        <taxon>Salinibacteraceae</taxon>
        <taxon>Salinibacter</taxon>
    </lineage>
</organism>
<dbReference type="PANTHER" id="PTHR15680:SF9">
    <property type="entry name" value="LARGE RIBOSOMAL SUBUNIT PROTEIN BL19M"/>
    <property type="match status" value="1"/>
</dbReference>
<keyword evidence="2 5" id="KW-0689">Ribosomal protein</keyword>
<dbReference type="PIRSF" id="PIRSF002191">
    <property type="entry name" value="Ribosomal_L19"/>
    <property type="match status" value="1"/>
</dbReference>
<proteinExistence type="inferred from homology"/>
<dbReference type="EMBL" id="JANUAE010000002">
    <property type="protein sequence ID" value="MCS3709172.1"/>
    <property type="molecule type" value="Genomic_DNA"/>
</dbReference>
<dbReference type="GO" id="GO:0003735">
    <property type="term" value="F:structural constituent of ribosome"/>
    <property type="evidence" value="ECO:0007669"/>
    <property type="project" value="InterPro"/>
</dbReference>
<dbReference type="SUPFAM" id="SSF50104">
    <property type="entry name" value="Translation proteins SH3-like domain"/>
    <property type="match status" value="1"/>
</dbReference>
<dbReference type="GO" id="GO:0022625">
    <property type="term" value="C:cytosolic large ribosomal subunit"/>
    <property type="evidence" value="ECO:0007669"/>
    <property type="project" value="TreeGrafter"/>
</dbReference>
<evidence type="ECO:0000313" key="8">
    <source>
        <dbReference type="Proteomes" id="UP001155057"/>
    </source>
</evidence>
<dbReference type="AlphaFoldDB" id="A0A9X2PR91"/>
<dbReference type="HAMAP" id="MF_00402">
    <property type="entry name" value="Ribosomal_bL19"/>
    <property type="match status" value="1"/>
</dbReference>
<dbReference type="SMR" id="A0A9X2PR91"/>
<evidence type="ECO:0000313" key="7">
    <source>
        <dbReference type="EMBL" id="MCS3709172.1"/>
    </source>
</evidence>
<evidence type="ECO:0000256" key="6">
    <source>
        <dbReference type="RuleBase" id="RU000559"/>
    </source>
</evidence>
<dbReference type="InterPro" id="IPR008991">
    <property type="entry name" value="Translation_prot_SH3-like_sf"/>
</dbReference>
<keyword evidence="3 5" id="KW-0687">Ribonucleoprotein</keyword>
<name>A0A9X2PR91_9BACT</name>
<evidence type="ECO:0000256" key="2">
    <source>
        <dbReference type="ARBA" id="ARBA00022980"/>
    </source>
</evidence>
<dbReference type="PROSITE" id="PS01015">
    <property type="entry name" value="RIBOSOMAL_L19"/>
    <property type="match status" value="1"/>
</dbReference>
<dbReference type="FunFam" id="2.30.30.790:FF:000001">
    <property type="entry name" value="50S ribosomal protein L19"/>
    <property type="match status" value="1"/>
</dbReference>
<dbReference type="Proteomes" id="UP001155057">
    <property type="component" value="Unassembled WGS sequence"/>
</dbReference>
<gene>
    <name evidence="5" type="primary">rplS</name>
    <name evidence="7" type="ORF">GGP61_000767</name>
</gene>
<dbReference type="NCBIfam" id="TIGR01024">
    <property type="entry name" value="rplS_bact"/>
    <property type="match status" value="1"/>
</dbReference>
<dbReference type="OMA" id="TITVYYE"/>
<comment type="function">
    <text evidence="5 6">This protein is located at the 30S-50S ribosomal subunit interface and may play a role in the structure and function of the aminoacyl-tRNA binding site.</text>
</comment>
<dbReference type="RefSeq" id="WP_011404372.1">
    <property type="nucleotide sequence ID" value="NZ_CALTRY010000022.1"/>
</dbReference>
<accession>A0A9X2PR91</accession>